<sequence>MVDEHCFRALFNQNLFEEIVRRKKVTPEVSFDLEDEEYPAIREQIALRGWRTLASRRTKISKLLIHEFYANAVQTDEEMEQAEQHPYKTCVRGVKVDFSPENIRRFLRFKEQTPEAETDYATRQRTDQRLDEVLTDLFIPGKTWRLSSGQPAQPIHLRREALTPLARGWHHPLHHSNRQQGKDVRAEELITDNIAVITQGMQEKGKLAFPSTIYDLCKDAQVPLHEFRRTELIPQNKPIIARLMETTRLGRNVQVQQQQNKEEEDQPMPQFEGVEKLEQTMGVQQREMTEIKKQLKEWARHASSRDAYCCWAHQQANPNLIEISIHQIPDLIHANAEKRRHIFHGALKSQLVARSSSQAAPPQPTDEPMADPKN</sequence>
<dbReference type="InterPro" id="IPR046796">
    <property type="entry name" value="Transposase_32_dom"/>
</dbReference>
<gene>
    <name evidence="3" type="ORF">PIB30_059829</name>
</gene>
<reference evidence="3 4" key="1">
    <citation type="journal article" date="2023" name="Plants (Basel)">
        <title>Bridging the Gap: Combining Genomics and Transcriptomics Approaches to Understand Stylosanthes scabra, an Orphan Legume from the Brazilian Caatinga.</title>
        <authorList>
            <person name="Ferreira-Neto J.R.C."/>
            <person name="da Silva M.D."/>
            <person name="Binneck E."/>
            <person name="de Melo N.F."/>
            <person name="da Silva R.H."/>
            <person name="de Melo A.L.T.M."/>
            <person name="Pandolfi V."/>
            <person name="Bustamante F.O."/>
            <person name="Brasileiro-Vidal A.C."/>
            <person name="Benko-Iseppon A.M."/>
        </authorList>
    </citation>
    <scope>NUCLEOTIDE SEQUENCE [LARGE SCALE GENOMIC DNA]</scope>
    <source>
        <tissue evidence="3">Leaves</tissue>
    </source>
</reference>
<name>A0ABU6TK55_9FABA</name>
<accession>A0ABU6TK55</accession>
<evidence type="ECO:0000256" key="1">
    <source>
        <dbReference type="SAM" id="MobiDB-lite"/>
    </source>
</evidence>
<dbReference type="Pfam" id="PF20167">
    <property type="entry name" value="Transposase_32"/>
    <property type="match status" value="1"/>
</dbReference>
<feature type="region of interest" description="Disordered" evidence="1">
    <location>
        <begin position="352"/>
        <end position="374"/>
    </location>
</feature>
<organism evidence="3 4">
    <name type="scientific">Stylosanthes scabra</name>
    <dbReference type="NCBI Taxonomy" id="79078"/>
    <lineage>
        <taxon>Eukaryota</taxon>
        <taxon>Viridiplantae</taxon>
        <taxon>Streptophyta</taxon>
        <taxon>Embryophyta</taxon>
        <taxon>Tracheophyta</taxon>
        <taxon>Spermatophyta</taxon>
        <taxon>Magnoliopsida</taxon>
        <taxon>eudicotyledons</taxon>
        <taxon>Gunneridae</taxon>
        <taxon>Pentapetalae</taxon>
        <taxon>rosids</taxon>
        <taxon>fabids</taxon>
        <taxon>Fabales</taxon>
        <taxon>Fabaceae</taxon>
        <taxon>Papilionoideae</taxon>
        <taxon>50 kb inversion clade</taxon>
        <taxon>dalbergioids sensu lato</taxon>
        <taxon>Dalbergieae</taxon>
        <taxon>Pterocarpus clade</taxon>
        <taxon>Stylosanthes</taxon>
    </lineage>
</organism>
<evidence type="ECO:0000313" key="4">
    <source>
        <dbReference type="Proteomes" id="UP001341840"/>
    </source>
</evidence>
<evidence type="ECO:0000259" key="2">
    <source>
        <dbReference type="Pfam" id="PF20167"/>
    </source>
</evidence>
<dbReference type="EMBL" id="JASCZI010091141">
    <property type="protein sequence ID" value="MED6149162.1"/>
    <property type="molecule type" value="Genomic_DNA"/>
</dbReference>
<keyword evidence="4" id="KW-1185">Reference proteome</keyword>
<evidence type="ECO:0000313" key="3">
    <source>
        <dbReference type="EMBL" id="MED6149162.1"/>
    </source>
</evidence>
<proteinExistence type="predicted"/>
<comment type="caution">
    <text evidence="3">The sequence shown here is derived from an EMBL/GenBank/DDBJ whole genome shotgun (WGS) entry which is preliminary data.</text>
</comment>
<protein>
    <recommendedName>
        <fullName evidence="2">Putative plant transposon protein domain-containing protein</fullName>
    </recommendedName>
</protein>
<feature type="domain" description="Putative plant transposon protein" evidence="2">
    <location>
        <begin position="48"/>
        <end position="223"/>
    </location>
</feature>
<dbReference type="Proteomes" id="UP001341840">
    <property type="component" value="Unassembled WGS sequence"/>
</dbReference>